<dbReference type="NCBIfam" id="TIGR02098">
    <property type="entry name" value="MJ0042_CXXC"/>
    <property type="match status" value="1"/>
</dbReference>
<keyword evidence="1" id="KW-0812">Transmembrane</keyword>
<dbReference type="InterPro" id="IPR021834">
    <property type="entry name" value="DUF3426"/>
</dbReference>
<dbReference type="KEGG" id="xba:C7S18_15280"/>
<dbReference type="EMBL" id="CP027860">
    <property type="protein sequence ID" value="AVP98466.1"/>
    <property type="molecule type" value="Genomic_DNA"/>
</dbReference>
<evidence type="ECO:0000256" key="1">
    <source>
        <dbReference type="SAM" id="Phobius"/>
    </source>
</evidence>
<accession>A0A2P1PUD6</accession>
<gene>
    <name evidence="2" type="ORF">C7S18_15280</name>
</gene>
<name>A0A2P1PUD6_9GAMM</name>
<dbReference type="Proteomes" id="UP000241074">
    <property type="component" value="Chromosome"/>
</dbReference>
<reference evidence="2 3" key="1">
    <citation type="submission" date="2018-03" db="EMBL/GenBank/DDBJ databases">
        <title>Ahniella affigens gen. nov., sp. nov., a gammaproteobacterium isolated from sandy soil near a stream.</title>
        <authorList>
            <person name="Ko Y."/>
            <person name="Kim J.-H."/>
        </authorList>
    </citation>
    <scope>NUCLEOTIDE SEQUENCE [LARGE SCALE GENOMIC DNA]</scope>
    <source>
        <strain evidence="2 3">D13</strain>
    </source>
</reference>
<evidence type="ECO:0000313" key="3">
    <source>
        <dbReference type="Proteomes" id="UP000241074"/>
    </source>
</evidence>
<organism evidence="2 3">
    <name type="scientific">Ahniella affigens</name>
    <dbReference type="NCBI Taxonomy" id="2021234"/>
    <lineage>
        <taxon>Bacteria</taxon>
        <taxon>Pseudomonadati</taxon>
        <taxon>Pseudomonadota</taxon>
        <taxon>Gammaproteobacteria</taxon>
        <taxon>Lysobacterales</taxon>
        <taxon>Rhodanobacteraceae</taxon>
        <taxon>Ahniella</taxon>
    </lineage>
</organism>
<keyword evidence="3" id="KW-1185">Reference proteome</keyword>
<dbReference type="AlphaFoldDB" id="A0A2P1PUD6"/>
<evidence type="ECO:0000313" key="2">
    <source>
        <dbReference type="EMBL" id="AVP98466.1"/>
    </source>
</evidence>
<proteinExistence type="predicted"/>
<feature type="transmembrane region" description="Helical" evidence="1">
    <location>
        <begin position="134"/>
        <end position="155"/>
    </location>
</feature>
<dbReference type="InterPro" id="IPR011723">
    <property type="entry name" value="Znf/thioredoxin_put"/>
</dbReference>
<protein>
    <submittedName>
        <fullName evidence="2">DUF3426 domain-containing protein</fullName>
    </submittedName>
</protein>
<reference evidence="2 3" key="2">
    <citation type="submission" date="2018-03" db="EMBL/GenBank/DDBJ databases">
        <authorList>
            <person name="Keele B.F."/>
        </authorList>
    </citation>
    <scope>NUCLEOTIDE SEQUENCE [LARGE SCALE GENOMIC DNA]</scope>
    <source>
        <strain evidence="2 3">D13</strain>
    </source>
</reference>
<keyword evidence="1" id="KW-1133">Transmembrane helix</keyword>
<dbReference type="Pfam" id="PF11906">
    <property type="entry name" value="DUF3426"/>
    <property type="match status" value="1"/>
</dbReference>
<sequence length="285" mass="31343">MSLPLILRTSNSSRSLATRTGSALLPAAMYTQCPECLTIFRIGAATVAQARARARCGVCRVEFDMLHALADQLPADPGALLPQHHGGALPLLEVPLTRTRLGQRDLFADNRERSAAPPAFVQTKGHSAGGRRNWPWYLGAVAMLLIAVGQIGFAYRETLAQDARVRPYLDSLCAKVDCLLPPRREVEQLALVARDVRPHPSVPGALMISATVLNKAEFTQPFPIVEVVMSDLEDRKIAMRRFQPQDYVDSLPVIARGMPTRASSTMNFEVLDPGKNAVAFEFRFR</sequence>
<keyword evidence="1" id="KW-0472">Membrane</keyword>